<keyword evidence="1" id="KW-0805">Transcription regulation</keyword>
<dbReference type="Pfam" id="PF12833">
    <property type="entry name" value="HTH_18"/>
    <property type="match status" value="1"/>
</dbReference>
<dbReference type="Gene3D" id="3.40.50.880">
    <property type="match status" value="1"/>
</dbReference>
<dbReference type="Proteomes" id="UP000013909">
    <property type="component" value="Unassembled WGS sequence"/>
</dbReference>
<sequence>MKHVSILLLEQVNLAGLDNARQGLLEANQFLLQKGMDPLFEVEVVGVQSSVTVNKGLFSINSQKQISHLVETDLIIIPPVQSPLEDALGKNMAFIPWIRSQRQKGAEIVSLCMGAFILARTGLLDDRDCVTHWKAGDAFKSLFPKVNLVSEKILTDHDGLYTGGGAFSSVNLILYLIEKMIGRECAVYCSKIFQVDLGRQTQSPFIIFKGQRNHSDELVIQVQQYIESNYAGKLSIEAICEVFNLNRRTFERRFKKATANSPIEYVQRVRMEAAKKLLEEGFKTVSEIVFEVGYTDMKAFRDVFKKVTGTTPLDYKSKFSTPLPVV</sequence>
<dbReference type="EMBL" id="AQHR01000116">
    <property type="protein sequence ID" value="EON74851.1"/>
    <property type="molecule type" value="Genomic_DNA"/>
</dbReference>
<dbReference type="STRING" id="1232681.ADIS_4683"/>
<dbReference type="InterPro" id="IPR029062">
    <property type="entry name" value="Class_I_gatase-like"/>
</dbReference>
<name>R7ZL75_9BACT</name>
<dbReference type="RefSeq" id="WP_010856794.1">
    <property type="nucleotide sequence ID" value="NZ_AQHR01000116.1"/>
</dbReference>
<feature type="domain" description="HTH araC/xylS-type" evidence="3">
    <location>
        <begin position="220"/>
        <end position="318"/>
    </location>
</feature>
<evidence type="ECO:0000259" key="3">
    <source>
        <dbReference type="PROSITE" id="PS01124"/>
    </source>
</evidence>
<dbReference type="PANTHER" id="PTHR43130:SF3">
    <property type="entry name" value="HTH-TYPE TRANSCRIPTIONAL REGULATOR RV1931C"/>
    <property type="match status" value="1"/>
</dbReference>
<dbReference type="PATRIC" id="fig|1288963.3.peg.4672"/>
<dbReference type="InterPro" id="IPR002818">
    <property type="entry name" value="DJ-1/PfpI"/>
</dbReference>
<dbReference type="AlphaFoldDB" id="R7ZL75"/>
<dbReference type="InterPro" id="IPR018060">
    <property type="entry name" value="HTH_AraC"/>
</dbReference>
<reference evidence="4 5" key="1">
    <citation type="submission" date="2013-02" db="EMBL/GenBank/DDBJ databases">
        <title>A novel strain isolated from Lonar lake, Maharashtra, India.</title>
        <authorList>
            <person name="Singh A."/>
        </authorList>
    </citation>
    <scope>NUCLEOTIDE SEQUENCE [LARGE SCALE GENOMIC DNA]</scope>
    <source>
        <strain evidence="4 5">AK24</strain>
    </source>
</reference>
<accession>R7ZL75</accession>
<gene>
    <name evidence="4" type="ORF">ADIS_4683</name>
</gene>
<dbReference type="InterPro" id="IPR009057">
    <property type="entry name" value="Homeodomain-like_sf"/>
</dbReference>
<dbReference type="OrthoDB" id="9803764at2"/>
<dbReference type="SUPFAM" id="SSF46689">
    <property type="entry name" value="Homeodomain-like"/>
    <property type="match status" value="2"/>
</dbReference>
<dbReference type="InterPro" id="IPR052158">
    <property type="entry name" value="INH-QAR"/>
</dbReference>
<dbReference type="GO" id="GO:0003700">
    <property type="term" value="F:DNA-binding transcription factor activity"/>
    <property type="evidence" value="ECO:0007669"/>
    <property type="project" value="InterPro"/>
</dbReference>
<comment type="caution">
    <text evidence="4">The sequence shown here is derived from an EMBL/GenBank/DDBJ whole genome shotgun (WGS) entry which is preliminary data.</text>
</comment>
<dbReference type="Gene3D" id="1.10.10.60">
    <property type="entry name" value="Homeodomain-like"/>
    <property type="match status" value="2"/>
</dbReference>
<evidence type="ECO:0000256" key="1">
    <source>
        <dbReference type="ARBA" id="ARBA00023015"/>
    </source>
</evidence>
<keyword evidence="2" id="KW-0804">Transcription</keyword>
<evidence type="ECO:0000313" key="4">
    <source>
        <dbReference type="EMBL" id="EON74851.1"/>
    </source>
</evidence>
<dbReference type="PANTHER" id="PTHR43130">
    <property type="entry name" value="ARAC-FAMILY TRANSCRIPTIONAL REGULATOR"/>
    <property type="match status" value="1"/>
</dbReference>
<protein>
    <submittedName>
        <fullName evidence="4">Transcriptional regulator, AraC family</fullName>
    </submittedName>
</protein>
<proteinExistence type="predicted"/>
<dbReference type="SUPFAM" id="SSF52317">
    <property type="entry name" value="Class I glutamine amidotransferase-like"/>
    <property type="match status" value="1"/>
</dbReference>
<organism evidence="4 5">
    <name type="scientific">Lunatimonas lonarensis</name>
    <dbReference type="NCBI Taxonomy" id="1232681"/>
    <lineage>
        <taxon>Bacteria</taxon>
        <taxon>Pseudomonadati</taxon>
        <taxon>Bacteroidota</taxon>
        <taxon>Cytophagia</taxon>
        <taxon>Cytophagales</taxon>
        <taxon>Cyclobacteriaceae</taxon>
    </lineage>
</organism>
<dbReference type="Pfam" id="PF01965">
    <property type="entry name" value="DJ-1_PfpI"/>
    <property type="match status" value="1"/>
</dbReference>
<dbReference type="GO" id="GO:0043565">
    <property type="term" value="F:sequence-specific DNA binding"/>
    <property type="evidence" value="ECO:0007669"/>
    <property type="project" value="InterPro"/>
</dbReference>
<dbReference type="SMART" id="SM00342">
    <property type="entry name" value="HTH_ARAC"/>
    <property type="match status" value="1"/>
</dbReference>
<evidence type="ECO:0000256" key="2">
    <source>
        <dbReference type="ARBA" id="ARBA00023163"/>
    </source>
</evidence>
<keyword evidence="5" id="KW-1185">Reference proteome</keyword>
<dbReference type="PROSITE" id="PS01124">
    <property type="entry name" value="HTH_ARAC_FAMILY_2"/>
    <property type="match status" value="1"/>
</dbReference>
<evidence type="ECO:0000313" key="5">
    <source>
        <dbReference type="Proteomes" id="UP000013909"/>
    </source>
</evidence>